<keyword evidence="2" id="KW-1185">Reference proteome</keyword>
<proteinExistence type="predicted"/>
<evidence type="ECO:0000313" key="2">
    <source>
        <dbReference type="Proteomes" id="UP000790377"/>
    </source>
</evidence>
<dbReference type="Proteomes" id="UP000790377">
    <property type="component" value="Unassembled WGS sequence"/>
</dbReference>
<evidence type="ECO:0000313" key="1">
    <source>
        <dbReference type="EMBL" id="KAH7909255.1"/>
    </source>
</evidence>
<gene>
    <name evidence="1" type="ORF">BJ138DRAFT_1115137</name>
</gene>
<name>A0ACB8A772_9AGAM</name>
<comment type="caution">
    <text evidence="1">The sequence shown here is derived from an EMBL/GenBank/DDBJ whole genome shotgun (WGS) entry which is preliminary data.</text>
</comment>
<dbReference type="EMBL" id="MU267770">
    <property type="protein sequence ID" value="KAH7909255.1"/>
    <property type="molecule type" value="Genomic_DNA"/>
</dbReference>
<reference evidence="1" key="1">
    <citation type="journal article" date="2021" name="New Phytol.">
        <title>Evolutionary innovations through gain and loss of genes in the ectomycorrhizal Boletales.</title>
        <authorList>
            <person name="Wu G."/>
            <person name="Miyauchi S."/>
            <person name="Morin E."/>
            <person name="Kuo A."/>
            <person name="Drula E."/>
            <person name="Varga T."/>
            <person name="Kohler A."/>
            <person name="Feng B."/>
            <person name="Cao Y."/>
            <person name="Lipzen A."/>
            <person name="Daum C."/>
            <person name="Hundley H."/>
            <person name="Pangilinan J."/>
            <person name="Johnson J."/>
            <person name="Barry K."/>
            <person name="LaButti K."/>
            <person name="Ng V."/>
            <person name="Ahrendt S."/>
            <person name="Min B."/>
            <person name="Choi I.G."/>
            <person name="Park H."/>
            <person name="Plett J.M."/>
            <person name="Magnuson J."/>
            <person name="Spatafora J.W."/>
            <person name="Nagy L.G."/>
            <person name="Henrissat B."/>
            <person name="Grigoriev I.V."/>
            <person name="Yang Z.L."/>
            <person name="Xu J."/>
            <person name="Martin F.M."/>
        </authorList>
    </citation>
    <scope>NUCLEOTIDE SEQUENCE</scope>
    <source>
        <strain evidence="1">ATCC 28755</strain>
    </source>
</reference>
<accession>A0ACB8A772</accession>
<organism evidence="1 2">
    <name type="scientific">Hygrophoropsis aurantiaca</name>
    <dbReference type="NCBI Taxonomy" id="72124"/>
    <lineage>
        <taxon>Eukaryota</taxon>
        <taxon>Fungi</taxon>
        <taxon>Dikarya</taxon>
        <taxon>Basidiomycota</taxon>
        <taxon>Agaricomycotina</taxon>
        <taxon>Agaricomycetes</taxon>
        <taxon>Agaricomycetidae</taxon>
        <taxon>Boletales</taxon>
        <taxon>Coniophorineae</taxon>
        <taxon>Hygrophoropsidaceae</taxon>
        <taxon>Hygrophoropsis</taxon>
    </lineage>
</organism>
<sequence>MFSKRGFSTLIHANGNMAPKDFVLYPGFFTLSEQRILLNIALQKLDSTESRRDQKRRKAFLSSRPPLNIHSSSLKDSFLPDEYYAFEEGHYDNVIRNYREMHLSTWPETEVAGLPSILARLRTLYPTSDTQTHLLHLASTGEIFPHVDNVSASGSWILGVSLGAERIMRMESASSMEESFEVLLQSGSVYLQRDTVRFGYKHSILKAGIFRGREVVGGPRMSIMVRNRKAVTRNDPE</sequence>
<protein>
    <submittedName>
        <fullName evidence="1">Uncharacterized protein</fullName>
    </submittedName>
</protein>